<dbReference type="PANTHER" id="PTHR44329:SF214">
    <property type="entry name" value="PROTEIN KINASE DOMAIN-CONTAINING PROTEIN"/>
    <property type="match status" value="1"/>
</dbReference>
<dbReference type="EMBL" id="CAJMWZ010006527">
    <property type="protein sequence ID" value="CAE6523827.1"/>
    <property type="molecule type" value="Genomic_DNA"/>
</dbReference>
<organism evidence="8 9">
    <name type="scientific">Rhizoctonia solani</name>
    <dbReference type="NCBI Taxonomy" id="456999"/>
    <lineage>
        <taxon>Eukaryota</taxon>
        <taxon>Fungi</taxon>
        <taxon>Dikarya</taxon>
        <taxon>Basidiomycota</taxon>
        <taxon>Agaricomycotina</taxon>
        <taxon>Agaricomycetes</taxon>
        <taxon>Cantharellales</taxon>
        <taxon>Ceratobasidiaceae</taxon>
        <taxon>Rhizoctonia</taxon>
    </lineage>
</organism>
<dbReference type="InterPro" id="IPR017441">
    <property type="entry name" value="Protein_kinase_ATP_BS"/>
</dbReference>
<dbReference type="AlphaFoldDB" id="A0A8H3DC03"/>
<evidence type="ECO:0000313" key="8">
    <source>
        <dbReference type="EMBL" id="CAE6523827.1"/>
    </source>
</evidence>
<evidence type="ECO:0000256" key="5">
    <source>
        <dbReference type="RuleBase" id="RU000304"/>
    </source>
</evidence>
<dbReference type="Pfam" id="PF07714">
    <property type="entry name" value="PK_Tyr_Ser-Thr"/>
    <property type="match status" value="2"/>
</dbReference>
<dbReference type="GO" id="GO:0004674">
    <property type="term" value="F:protein serine/threonine kinase activity"/>
    <property type="evidence" value="ECO:0007669"/>
    <property type="project" value="UniProtKB-KW"/>
</dbReference>
<feature type="domain" description="Protein kinase" evidence="7">
    <location>
        <begin position="57"/>
        <end position="411"/>
    </location>
</feature>
<accession>A0A8H3DC03</accession>
<evidence type="ECO:0000256" key="3">
    <source>
        <dbReference type="ARBA" id="ARBA00022840"/>
    </source>
</evidence>
<protein>
    <recommendedName>
        <fullName evidence="7">Protein kinase domain-containing protein</fullName>
    </recommendedName>
</protein>
<keyword evidence="3 4" id="KW-0067">ATP-binding</keyword>
<sequence length="475" mass="53591">MASPNHPGTTSRTPSAAKAGAQARDTVHSADLTIKEMLRLLVVHGSVDISLDIDPEGYSKYPIGVGGHGDVWKGRMRDGRDIAVKVWRQFPKTDLPKVMKRTMQEIYYWSKIRHEHIHELMGVAEHQGKLGIVSLWMEHGDLRAYIGKNPQVDRYPWCIQVVAGVSFLHQEKLVHGDLKASNVLLSKDHVAKISDFDCSIVSDCSLLFSATEQMRTSLRWAAPELMGSSGDEDETNTVEKTKKSDLTQYDYNQTLLEIISGESPRACGTAGYEPRYQLQAETKPSEFKGPERVTSQMSVERIFNILVQHGCPDLTLQMDPRQKTAMIMSGGGFGDIWKGKLHNGDKVAIKTWRTDTWCSHKAIKRAARELYYWSRLVHPNVHPLIGVIQFKGGYLGMVSEWMENGNLHEYMRKYPNFDRHQKCIEVTSGLEYMHHNTMVHGALKAANVLVSSDDVAKLIDFDCSMMANGCHRNYC</sequence>
<dbReference type="GO" id="GO:0005524">
    <property type="term" value="F:ATP binding"/>
    <property type="evidence" value="ECO:0007669"/>
    <property type="project" value="UniProtKB-UniRule"/>
</dbReference>
<evidence type="ECO:0000259" key="7">
    <source>
        <dbReference type="PROSITE" id="PS50011"/>
    </source>
</evidence>
<evidence type="ECO:0000313" key="9">
    <source>
        <dbReference type="Proteomes" id="UP000663850"/>
    </source>
</evidence>
<evidence type="ECO:0000256" key="4">
    <source>
        <dbReference type="PROSITE-ProRule" id="PRU10141"/>
    </source>
</evidence>
<dbReference type="SMART" id="SM00220">
    <property type="entry name" value="S_TKc"/>
    <property type="match status" value="1"/>
</dbReference>
<feature type="binding site" evidence="4">
    <location>
        <position position="85"/>
    </location>
    <ligand>
        <name>ATP</name>
        <dbReference type="ChEBI" id="CHEBI:30616"/>
    </ligand>
</feature>
<name>A0A8H3DC03_9AGAM</name>
<keyword evidence="2 4" id="KW-0547">Nucleotide-binding</keyword>
<dbReference type="InterPro" id="IPR008271">
    <property type="entry name" value="Ser/Thr_kinase_AS"/>
</dbReference>
<dbReference type="PROSITE" id="PS00108">
    <property type="entry name" value="PROTEIN_KINASE_ST"/>
    <property type="match status" value="1"/>
</dbReference>
<evidence type="ECO:0000256" key="1">
    <source>
        <dbReference type="ARBA" id="ARBA00022527"/>
    </source>
</evidence>
<feature type="compositionally biased region" description="Polar residues" evidence="6">
    <location>
        <begin position="1"/>
        <end position="14"/>
    </location>
</feature>
<dbReference type="InterPro" id="IPR000719">
    <property type="entry name" value="Prot_kinase_dom"/>
</dbReference>
<evidence type="ECO:0000256" key="2">
    <source>
        <dbReference type="ARBA" id="ARBA00022741"/>
    </source>
</evidence>
<feature type="region of interest" description="Disordered" evidence="6">
    <location>
        <begin position="1"/>
        <end position="24"/>
    </location>
</feature>
<dbReference type="InterPro" id="IPR001245">
    <property type="entry name" value="Ser-Thr/Tyr_kinase_cat_dom"/>
</dbReference>
<dbReference type="SUPFAM" id="SSF56112">
    <property type="entry name" value="Protein kinase-like (PK-like)"/>
    <property type="match status" value="2"/>
</dbReference>
<gene>
    <name evidence="8" type="ORF">RDB_LOCUS121620</name>
</gene>
<dbReference type="InterPro" id="IPR051681">
    <property type="entry name" value="Ser/Thr_Kinases-Pseudokinases"/>
</dbReference>
<comment type="similarity">
    <text evidence="5">Belongs to the protein kinase superfamily.</text>
</comment>
<keyword evidence="1 5" id="KW-0723">Serine/threonine-protein kinase</keyword>
<proteinExistence type="inferred from homology"/>
<evidence type="ECO:0000256" key="6">
    <source>
        <dbReference type="SAM" id="MobiDB-lite"/>
    </source>
</evidence>
<dbReference type="PROSITE" id="PS50011">
    <property type="entry name" value="PROTEIN_KINASE_DOM"/>
    <property type="match status" value="1"/>
</dbReference>
<dbReference type="Proteomes" id="UP000663850">
    <property type="component" value="Unassembled WGS sequence"/>
</dbReference>
<dbReference type="PROSITE" id="PS00107">
    <property type="entry name" value="PROTEIN_KINASE_ATP"/>
    <property type="match status" value="1"/>
</dbReference>
<comment type="caution">
    <text evidence="8">The sequence shown here is derived from an EMBL/GenBank/DDBJ whole genome shotgun (WGS) entry which is preliminary data.</text>
</comment>
<dbReference type="InterPro" id="IPR011009">
    <property type="entry name" value="Kinase-like_dom_sf"/>
</dbReference>
<reference evidence="8" key="1">
    <citation type="submission" date="2021-01" db="EMBL/GenBank/DDBJ databases">
        <authorList>
            <person name="Kaushik A."/>
        </authorList>
    </citation>
    <scope>NUCLEOTIDE SEQUENCE</scope>
    <source>
        <strain evidence="8">Type strain: AG8-Rh-89/</strain>
    </source>
</reference>
<keyword evidence="1 5" id="KW-0808">Transferase</keyword>
<dbReference type="PANTHER" id="PTHR44329">
    <property type="entry name" value="SERINE/THREONINE-PROTEIN KINASE TNNI3K-RELATED"/>
    <property type="match status" value="1"/>
</dbReference>
<dbReference type="Gene3D" id="1.10.510.10">
    <property type="entry name" value="Transferase(Phosphotransferase) domain 1"/>
    <property type="match status" value="2"/>
</dbReference>
<keyword evidence="1 5" id="KW-0418">Kinase</keyword>